<feature type="binding site" evidence="6">
    <location>
        <position position="268"/>
    </location>
    <ligand>
        <name>dimethylallyl diphosphate</name>
        <dbReference type="ChEBI" id="CHEBI:57623"/>
    </ligand>
</feature>
<dbReference type="SUPFAM" id="SSF50249">
    <property type="entry name" value="Nucleic acid-binding proteins"/>
    <property type="match status" value="6"/>
</dbReference>
<dbReference type="GO" id="GO:0003676">
    <property type="term" value="F:nucleic acid binding"/>
    <property type="evidence" value="ECO:0007669"/>
    <property type="project" value="InterPro"/>
</dbReference>
<feature type="binding site" evidence="6">
    <location>
        <position position="196"/>
    </location>
    <ligand>
        <name>[4Fe-4S] cluster</name>
        <dbReference type="ChEBI" id="CHEBI:49883"/>
    </ligand>
</feature>
<feature type="domain" description="S1 motif" evidence="8">
    <location>
        <begin position="562"/>
        <end position="632"/>
    </location>
</feature>
<feature type="binding site" evidence="6">
    <location>
        <position position="79"/>
    </location>
    <ligand>
        <name>dimethylallyl diphosphate</name>
        <dbReference type="ChEBI" id="CHEBI:57623"/>
    </ligand>
</feature>
<proteinExistence type="inferred from homology"/>
<dbReference type="Gene3D" id="2.40.50.140">
    <property type="entry name" value="Nucleic acid-binding proteins"/>
    <property type="match status" value="5"/>
</dbReference>
<protein>
    <recommendedName>
        <fullName evidence="6">4-hydroxy-3-methylbut-2-enyl diphosphate reductase</fullName>
        <shortName evidence="6">HMBPP reductase</shortName>
        <ecNumber evidence="6">1.17.7.4</ecNumber>
    </recommendedName>
</protein>
<dbReference type="InterPro" id="IPR012340">
    <property type="entry name" value="NA-bd_OB-fold"/>
</dbReference>
<evidence type="ECO:0000256" key="2">
    <source>
        <dbReference type="ARBA" id="ARBA00022723"/>
    </source>
</evidence>
<comment type="function">
    <text evidence="6">Catalyzes the conversion of 1-hydroxy-2-methyl-2-(E)-butenyl 4-diphosphate (HMBPP) into a mixture of isopentenyl diphosphate (IPP) and dimethylallyl diphosphate (DMAPP). Acts in the terminal step of the DOXP/MEP pathway for isoprenoid precursor biosynthesis.</text>
</comment>
<comment type="cofactor">
    <cofactor evidence="6">
        <name>[4Fe-4S] cluster</name>
        <dbReference type="ChEBI" id="CHEBI:49883"/>
    </cofactor>
    <text evidence="6">Binds 1 [4Fe-4S] cluster per subunit.</text>
</comment>
<dbReference type="EC" id="1.17.7.4" evidence="6"/>
<feature type="binding site" evidence="6">
    <location>
        <position position="40"/>
    </location>
    <ligand>
        <name>isopentenyl diphosphate</name>
        <dbReference type="ChEBI" id="CHEBI:128769"/>
    </ligand>
</feature>
<dbReference type="Proteomes" id="UP000004925">
    <property type="component" value="Unassembled WGS sequence"/>
</dbReference>
<feature type="domain" description="S1 motif" evidence="8">
    <location>
        <begin position="477"/>
        <end position="545"/>
    </location>
</feature>
<keyword evidence="2 6" id="KW-0479">Metal-binding</keyword>
<feature type="binding site" evidence="6">
    <location>
        <position position="12"/>
    </location>
    <ligand>
        <name>[4Fe-4S] cluster</name>
        <dbReference type="ChEBI" id="CHEBI:49883"/>
    </ligand>
</feature>
<feature type="binding site" evidence="6">
    <location>
        <position position="268"/>
    </location>
    <ligand>
        <name>(2E)-4-hydroxy-3-methylbut-2-enyl diphosphate</name>
        <dbReference type="ChEBI" id="CHEBI:128753"/>
    </ligand>
</feature>
<feature type="coiled-coil region" evidence="7">
    <location>
        <begin position="796"/>
        <end position="823"/>
    </location>
</feature>
<feature type="domain" description="S1 motif" evidence="8">
    <location>
        <begin position="649"/>
        <end position="716"/>
    </location>
</feature>
<dbReference type="GO" id="GO:0046872">
    <property type="term" value="F:metal ion binding"/>
    <property type="evidence" value="ECO:0007669"/>
    <property type="project" value="UniProtKB-KW"/>
</dbReference>
<comment type="catalytic activity">
    <reaction evidence="6">
        <text>isopentenyl diphosphate + 2 oxidized [2Fe-2S]-[ferredoxin] + H2O = (2E)-4-hydroxy-3-methylbut-2-enyl diphosphate + 2 reduced [2Fe-2S]-[ferredoxin] + 2 H(+)</text>
        <dbReference type="Rhea" id="RHEA:24488"/>
        <dbReference type="Rhea" id="RHEA-COMP:10000"/>
        <dbReference type="Rhea" id="RHEA-COMP:10001"/>
        <dbReference type="ChEBI" id="CHEBI:15377"/>
        <dbReference type="ChEBI" id="CHEBI:15378"/>
        <dbReference type="ChEBI" id="CHEBI:33737"/>
        <dbReference type="ChEBI" id="CHEBI:33738"/>
        <dbReference type="ChEBI" id="CHEBI:128753"/>
        <dbReference type="ChEBI" id="CHEBI:128769"/>
        <dbReference type="EC" id="1.17.7.4"/>
    </reaction>
</comment>
<feature type="binding site" evidence="6">
    <location>
        <position position="268"/>
    </location>
    <ligand>
        <name>isopentenyl diphosphate</name>
        <dbReference type="ChEBI" id="CHEBI:128769"/>
    </ligand>
</feature>
<accession>A0A0M1VVY7</accession>
<dbReference type="Pfam" id="PF02401">
    <property type="entry name" value="LYTB"/>
    <property type="match status" value="1"/>
</dbReference>
<dbReference type="PRINTS" id="PR00681">
    <property type="entry name" value="RIBOSOMALS1"/>
</dbReference>
<feature type="binding site" evidence="6">
    <location>
        <position position="40"/>
    </location>
    <ligand>
        <name>(2E)-4-hydroxy-3-methylbut-2-enyl diphosphate</name>
        <dbReference type="ChEBI" id="CHEBI:128753"/>
    </ligand>
</feature>
<evidence type="ECO:0000313" key="9">
    <source>
        <dbReference type="EMBL" id="EEO40768.1"/>
    </source>
</evidence>
<dbReference type="InterPro" id="IPR003451">
    <property type="entry name" value="LytB/IspH"/>
</dbReference>
<feature type="binding site" evidence="6">
    <location>
        <position position="224"/>
    </location>
    <ligand>
        <name>(2E)-4-hydroxy-3-methylbut-2-enyl diphosphate</name>
        <dbReference type="ChEBI" id="CHEBI:128753"/>
    </ligand>
</feature>
<comment type="caution">
    <text evidence="9">The sequence shown here is derived from an EMBL/GenBank/DDBJ whole genome shotgun (WGS) entry which is preliminary data.</text>
</comment>
<dbReference type="RefSeq" id="WP_008803329.1">
    <property type="nucleotide sequence ID" value="NZ_KQ235733.1"/>
</dbReference>
<dbReference type="UniPathway" id="UPA00056">
    <property type="reaction ID" value="UER00097"/>
</dbReference>
<feature type="binding site" evidence="6">
    <location>
        <position position="129"/>
    </location>
    <ligand>
        <name>(2E)-4-hydroxy-3-methylbut-2-enyl diphosphate</name>
        <dbReference type="ChEBI" id="CHEBI:128753"/>
    </ligand>
</feature>
<comment type="pathway">
    <text evidence="6">Isoprenoid biosynthesis; dimethylallyl diphosphate biosynthesis; dimethylallyl diphosphate from (2E)-4-hydroxy-3-methylbutenyl diphosphate: step 1/1.</text>
</comment>
<comment type="function">
    <text evidence="5">Binds mRNA; thus facilitating recognition of the initiation point. It is needed to translate mRNA with a short Shine-Dalgarno (SD) purine-rich sequence.</text>
</comment>
<dbReference type="CDD" id="cd00164">
    <property type="entry name" value="S1_like"/>
    <property type="match status" value="2"/>
</dbReference>
<dbReference type="NCBIfam" id="NF000907">
    <property type="entry name" value="PRK00087.1"/>
    <property type="match status" value="1"/>
</dbReference>
<dbReference type="HAMAP" id="MF_00191">
    <property type="entry name" value="IspH"/>
    <property type="match status" value="1"/>
</dbReference>
<feature type="binding site" evidence="6">
    <location>
        <position position="226"/>
    </location>
    <ligand>
        <name>isopentenyl diphosphate</name>
        <dbReference type="ChEBI" id="CHEBI:128769"/>
    </ligand>
</feature>
<evidence type="ECO:0000256" key="1">
    <source>
        <dbReference type="ARBA" id="ARBA00022485"/>
    </source>
</evidence>
<dbReference type="PANTHER" id="PTHR30426">
    <property type="entry name" value="4-HYDROXY-3-METHYLBUT-2-ENYL DIPHOSPHATE REDUCTASE"/>
    <property type="match status" value="1"/>
</dbReference>
<sequence>MEIIRAKHMGFCFGVLEAINVCNSLVEEKGRKYILGMLVHNKRVVEDMQRKGFKLVTENELLEDMDGLKEGDIVVIRAHGTSKSVHEKLKERKVKVFDATCIFVNKIRQEIEIANENGYSILFMGDKNHPEVKGVISFADDIQIFEGFEEAKKLKIDLDKTYLLSTQTTLNKKKFEEIKKYFKENYKNVIIFDKICGATAVRQKAVEDLAIKVEVMIIVGDTKSSNTKKLYEISKKLNGNSYLVENEEQLDLTIFRGKEVVGITAGASTPEETIMNIEKKIRGIYKMSNANENQNEFSLMLEEFLPNQEKRVEGVIESMDQNYSYLDVPGERTAVRVRTNELKGYKVGDTVEVLITGLSEEEDDQEYITASRRKIEVEKNWEKIEDSFKNKTILDAKVTKKIKGGYLVEAFLYPGFLPNSLSEISDSEEKVNGKKIQVIVKDIKVDPKDKKNRKITYSVKDIRLAEQEKEFAGLTVGQIVDCVVTEVLDFGLAVDINTLKGFIHISEVSWKRLDKLSDVYKVGDHIKAVIVSLDEAKRNVKLSIKKLEEDPWATVANEFKVDDEVEGTVTKVLPYGAFVEIKPGVEGLVHISDFSWTKKKVNVAEYVKEGEKVKVRITDLHPENRKLKLGIKQLVANPWETAEKDFAVGTVIKGKVVEVKPFGIFVEITDGIDAFVHSSDYSWIGEETPKFEIGNEVELKITELDLNDKKIKGSLKALRKSPWEHAMEEYKVGTTVEKKIKTVADFGLFIELTKGIDGFIPTQFASKEFIKNIRDKFNEGDIVKAQVVEVNKDTQKIKLSIKKIEIEEEKREEREQIEKYSTSSSEE</sequence>
<feature type="binding site" evidence="6">
    <location>
        <position position="225"/>
    </location>
    <ligand>
        <name>isopentenyl diphosphate</name>
        <dbReference type="ChEBI" id="CHEBI:128769"/>
    </ligand>
</feature>
<feature type="binding site" evidence="6">
    <location>
        <position position="226"/>
    </location>
    <ligand>
        <name>(2E)-4-hydroxy-3-methylbut-2-enyl diphosphate</name>
        <dbReference type="ChEBI" id="CHEBI:128753"/>
    </ligand>
</feature>
<dbReference type="InterPro" id="IPR003029">
    <property type="entry name" value="S1_domain"/>
</dbReference>
<evidence type="ECO:0000256" key="5">
    <source>
        <dbReference type="ARBA" id="ARBA00025604"/>
    </source>
</evidence>
<dbReference type="eggNOG" id="COG0761">
    <property type="taxonomic scope" value="Bacteria"/>
</dbReference>
<dbReference type="AlphaFoldDB" id="A0A0M1VVY7"/>
<dbReference type="FunFam" id="2.40.50.140:FF:000103">
    <property type="entry name" value="protein RRP5 homolog"/>
    <property type="match status" value="1"/>
</dbReference>
<feature type="binding site" evidence="6">
    <location>
        <position position="101"/>
    </location>
    <ligand>
        <name>[4Fe-4S] cluster</name>
        <dbReference type="ChEBI" id="CHEBI:49883"/>
    </ligand>
</feature>
<reference evidence="9 10" key="1">
    <citation type="submission" date="2011-10" db="EMBL/GenBank/DDBJ databases">
        <title>The Genome Sequence of Fusobacterium sp. 4_1_13.</title>
        <authorList>
            <consortium name="The Broad Institute Genome Sequencing Platform"/>
            <person name="Earl A."/>
            <person name="Ward D."/>
            <person name="Feldgarden M."/>
            <person name="Gevers D."/>
            <person name="Strauss J."/>
            <person name="Ambrose C."/>
            <person name="Allen-Vercoe E."/>
            <person name="Young S.K."/>
            <person name="Zeng Q."/>
            <person name="Gargeya S."/>
            <person name="Fitzgerald M."/>
            <person name="Haas B."/>
            <person name="Abouelleil A."/>
            <person name="Alvarado L."/>
            <person name="Arachchi H.M."/>
            <person name="Berlin A."/>
            <person name="Brown A."/>
            <person name="Chapman S.B."/>
            <person name="Chen Z."/>
            <person name="Dunbar C."/>
            <person name="Freedman E."/>
            <person name="Gearin G."/>
            <person name="Goldberg J."/>
            <person name="Griggs A."/>
            <person name="Gujja S."/>
            <person name="Heiman D."/>
            <person name="Howarth C."/>
            <person name="Larson L."/>
            <person name="Lui A."/>
            <person name="MacDonald P.J."/>
            <person name="Montmayeur A."/>
            <person name="Murphy C."/>
            <person name="Neiman D."/>
            <person name="Pearson M."/>
            <person name="Priest M."/>
            <person name="Roberts A."/>
            <person name="Saif S."/>
            <person name="Shea T."/>
            <person name="Shenoy N."/>
            <person name="Sisk P."/>
            <person name="Stolte C."/>
            <person name="Sykes S."/>
            <person name="Wortman J."/>
            <person name="Nusbaum C."/>
            <person name="Birren B."/>
        </authorList>
    </citation>
    <scope>NUCLEOTIDE SEQUENCE [LARGE SCALE GENOMIC DNA]</scope>
    <source>
        <strain evidence="9 10">4_1_13</strain>
    </source>
</reference>
<evidence type="ECO:0000256" key="7">
    <source>
        <dbReference type="SAM" id="Coils"/>
    </source>
</evidence>
<dbReference type="InterPro" id="IPR035104">
    <property type="entry name" value="Ribosomal_protein_S1-like"/>
</dbReference>
<feature type="binding site" evidence="6">
    <location>
        <position position="225"/>
    </location>
    <ligand>
        <name>dimethylallyl diphosphate</name>
        <dbReference type="ChEBI" id="CHEBI:57623"/>
    </ligand>
</feature>
<dbReference type="Gene3D" id="3.40.50.11270">
    <property type="match status" value="1"/>
</dbReference>
<keyword evidence="3 6" id="KW-0408">Iron</keyword>
<keyword evidence="6" id="KW-0560">Oxidoreductase</keyword>
<dbReference type="PROSITE" id="PS50126">
    <property type="entry name" value="S1"/>
    <property type="match status" value="4"/>
</dbReference>
<dbReference type="SMART" id="SM00316">
    <property type="entry name" value="S1"/>
    <property type="match status" value="6"/>
</dbReference>
<keyword evidence="4 6" id="KW-0411">Iron-sulfur</keyword>
<feature type="binding site" evidence="6">
    <location>
        <position position="225"/>
    </location>
    <ligand>
        <name>(2E)-4-hydroxy-3-methylbut-2-enyl diphosphate</name>
        <dbReference type="ChEBI" id="CHEBI:128753"/>
    </ligand>
</feature>
<dbReference type="NCBIfam" id="TIGR00216">
    <property type="entry name" value="ispH_lytB"/>
    <property type="match status" value="1"/>
</dbReference>
<dbReference type="Pfam" id="PF00575">
    <property type="entry name" value="S1"/>
    <property type="match status" value="4"/>
</dbReference>
<gene>
    <name evidence="6" type="primary">ispH</name>
    <name evidence="9" type="ORF">FSCG_01481</name>
</gene>
<dbReference type="GO" id="GO:0019288">
    <property type="term" value="P:isopentenyl diphosphate biosynthetic process, methylerythritol 4-phosphate pathway"/>
    <property type="evidence" value="ECO:0007669"/>
    <property type="project" value="UniProtKB-UniRule"/>
</dbReference>
<feature type="domain" description="S1 motif" evidence="8">
    <location>
        <begin position="733"/>
        <end position="802"/>
    </location>
</feature>
<dbReference type="GO" id="GO:0051539">
    <property type="term" value="F:4 iron, 4 sulfur cluster binding"/>
    <property type="evidence" value="ECO:0007669"/>
    <property type="project" value="UniProtKB-UniRule"/>
</dbReference>
<feature type="active site" description="Proton donor" evidence="6">
    <location>
        <position position="131"/>
    </location>
</feature>
<keyword evidence="7" id="KW-0175">Coiled coil</keyword>
<dbReference type="Gene3D" id="3.40.1010.20">
    <property type="entry name" value="4-hydroxy-3-methylbut-2-enyl diphosphate reductase, catalytic domain"/>
    <property type="match status" value="2"/>
</dbReference>
<dbReference type="PANTHER" id="PTHR30426:SF0">
    <property type="entry name" value="4-HYDROXY-3-METHYLBUT-2-ENYL DIPHOSPHATE REDUCTASE"/>
    <property type="match status" value="1"/>
</dbReference>
<evidence type="ECO:0000256" key="3">
    <source>
        <dbReference type="ARBA" id="ARBA00023004"/>
    </source>
</evidence>
<evidence type="ECO:0000313" key="10">
    <source>
        <dbReference type="Proteomes" id="UP000004925"/>
    </source>
</evidence>
<comment type="catalytic activity">
    <reaction evidence="6">
        <text>dimethylallyl diphosphate + 2 oxidized [2Fe-2S]-[ferredoxin] + H2O = (2E)-4-hydroxy-3-methylbut-2-enyl diphosphate + 2 reduced [2Fe-2S]-[ferredoxin] + 2 H(+)</text>
        <dbReference type="Rhea" id="RHEA:24825"/>
        <dbReference type="Rhea" id="RHEA-COMP:10000"/>
        <dbReference type="Rhea" id="RHEA-COMP:10001"/>
        <dbReference type="ChEBI" id="CHEBI:15377"/>
        <dbReference type="ChEBI" id="CHEBI:15378"/>
        <dbReference type="ChEBI" id="CHEBI:33737"/>
        <dbReference type="ChEBI" id="CHEBI:33738"/>
        <dbReference type="ChEBI" id="CHEBI:57623"/>
        <dbReference type="ChEBI" id="CHEBI:128753"/>
        <dbReference type="EC" id="1.17.7.4"/>
    </reaction>
</comment>
<feature type="binding site" evidence="6">
    <location>
        <position position="226"/>
    </location>
    <ligand>
        <name>dimethylallyl diphosphate</name>
        <dbReference type="ChEBI" id="CHEBI:57623"/>
    </ligand>
</feature>
<name>A0A0M1VVY7_FUSVC</name>
<feature type="binding site" evidence="6">
    <location>
        <position position="224"/>
    </location>
    <ligand>
        <name>dimethylallyl diphosphate</name>
        <dbReference type="ChEBI" id="CHEBI:57623"/>
    </ligand>
</feature>
<keyword evidence="6" id="KW-0414">Isoprene biosynthesis</keyword>
<dbReference type="GO" id="GO:0016114">
    <property type="term" value="P:terpenoid biosynthetic process"/>
    <property type="evidence" value="ECO:0007669"/>
    <property type="project" value="UniProtKB-UniRule"/>
</dbReference>
<evidence type="ECO:0000256" key="6">
    <source>
        <dbReference type="HAMAP-Rule" id="MF_00191"/>
    </source>
</evidence>
<feature type="binding site" evidence="6">
    <location>
        <position position="129"/>
    </location>
    <ligand>
        <name>isopentenyl diphosphate</name>
        <dbReference type="ChEBI" id="CHEBI:128769"/>
    </ligand>
</feature>
<dbReference type="EMBL" id="ACDE02000003">
    <property type="protein sequence ID" value="EEO40768.1"/>
    <property type="molecule type" value="Genomic_DNA"/>
</dbReference>
<feature type="binding site" evidence="6">
    <location>
        <position position="129"/>
    </location>
    <ligand>
        <name>dimethylallyl diphosphate</name>
        <dbReference type="ChEBI" id="CHEBI:57623"/>
    </ligand>
</feature>
<dbReference type="CDD" id="cd13944">
    <property type="entry name" value="lytB_ispH"/>
    <property type="match status" value="1"/>
</dbReference>
<feature type="binding site" evidence="6">
    <location>
        <position position="168"/>
    </location>
    <ligand>
        <name>(2E)-4-hydroxy-3-methylbut-2-enyl diphosphate</name>
        <dbReference type="ChEBI" id="CHEBI:128753"/>
    </ligand>
</feature>
<dbReference type="eggNOG" id="COG0539">
    <property type="taxonomic scope" value="Bacteria"/>
</dbReference>
<dbReference type="GO" id="GO:0051745">
    <property type="term" value="F:4-hydroxy-3-methylbut-2-enyl diphosphate reductase activity"/>
    <property type="evidence" value="ECO:0007669"/>
    <property type="project" value="UniProtKB-UniRule"/>
</dbReference>
<keyword evidence="1 6" id="KW-0004">4Fe-4S</keyword>
<feature type="binding site" evidence="6">
    <location>
        <position position="79"/>
    </location>
    <ligand>
        <name>isopentenyl diphosphate</name>
        <dbReference type="ChEBI" id="CHEBI:128769"/>
    </ligand>
</feature>
<dbReference type="GO" id="GO:0050992">
    <property type="term" value="P:dimethylallyl diphosphate biosynthetic process"/>
    <property type="evidence" value="ECO:0007669"/>
    <property type="project" value="UniProtKB-UniRule"/>
</dbReference>
<dbReference type="UniPathway" id="UPA00059">
    <property type="reaction ID" value="UER00105"/>
</dbReference>
<dbReference type="SMR" id="A0A0M1VVY7"/>
<organism evidence="9 10">
    <name type="scientific">Fusobacterium vincentii 4_1_13</name>
    <dbReference type="NCBI Taxonomy" id="469606"/>
    <lineage>
        <taxon>Bacteria</taxon>
        <taxon>Fusobacteriati</taxon>
        <taxon>Fusobacteriota</taxon>
        <taxon>Fusobacteriia</taxon>
        <taxon>Fusobacteriales</taxon>
        <taxon>Fusobacteriaceae</taxon>
        <taxon>Fusobacterium</taxon>
    </lineage>
</organism>
<feature type="binding site" evidence="6">
    <location>
        <position position="40"/>
    </location>
    <ligand>
        <name>dimethylallyl diphosphate</name>
        <dbReference type="ChEBI" id="CHEBI:57623"/>
    </ligand>
</feature>
<evidence type="ECO:0000259" key="8">
    <source>
        <dbReference type="PROSITE" id="PS50126"/>
    </source>
</evidence>
<feature type="binding site" evidence="6">
    <location>
        <position position="79"/>
    </location>
    <ligand>
        <name>(2E)-4-hydroxy-3-methylbut-2-enyl diphosphate</name>
        <dbReference type="ChEBI" id="CHEBI:128753"/>
    </ligand>
</feature>
<evidence type="ECO:0000256" key="4">
    <source>
        <dbReference type="ARBA" id="ARBA00023014"/>
    </source>
</evidence>
<comment type="pathway">
    <text evidence="6">Isoprenoid biosynthesis; isopentenyl diphosphate biosynthesis via DXP pathway; isopentenyl diphosphate from 1-deoxy-D-xylulose 5-phosphate: step 6/6.</text>
</comment>
<dbReference type="HOGENOM" id="CLU_015805_3_1_0"/>
<comment type="similarity">
    <text evidence="6">Belongs to the IspH family.</text>
</comment>
<feature type="binding site" evidence="6">
    <location>
        <position position="224"/>
    </location>
    <ligand>
        <name>isopentenyl diphosphate</name>
        <dbReference type="ChEBI" id="CHEBI:128769"/>
    </ligand>
</feature>